<dbReference type="AlphaFoldDB" id="A0A6C0HNZ8"/>
<evidence type="ECO:0008006" key="2">
    <source>
        <dbReference type="Google" id="ProtNLM"/>
    </source>
</evidence>
<sequence>MIMSIKNTNRIVGGRSYNCVICGKTYKMKRHYSNHVVMCDLMNKTKKERDVENIELDEIPHITKMYSLMVSMALKIEVMDKKVKHLTKINEIRIKKIDVLEWLNKTYKNVCSIDIYVKSLVATRLHLEYLFEDEHSYVDTIYNILKTASEDGEDLCTIIRSVEHNQNVLYSYSPQDTWVVLEDAELEKIIYIVEKLLMGEFIKWQEENTHKTGTDAFDETYFKNMRKITNSYGKKYTAIKTAIYRKTKVDMPKY</sequence>
<evidence type="ECO:0000313" key="1">
    <source>
        <dbReference type="EMBL" id="QHT82418.1"/>
    </source>
</evidence>
<proteinExistence type="predicted"/>
<protein>
    <recommendedName>
        <fullName evidence="2">C2H2-type domain-containing protein</fullName>
    </recommendedName>
</protein>
<dbReference type="EMBL" id="MN739999">
    <property type="protein sequence ID" value="QHT82418.1"/>
    <property type="molecule type" value="Genomic_DNA"/>
</dbReference>
<reference evidence="1" key="1">
    <citation type="journal article" date="2020" name="Nature">
        <title>Giant virus diversity and host interactions through global metagenomics.</title>
        <authorList>
            <person name="Schulz F."/>
            <person name="Roux S."/>
            <person name="Paez-Espino D."/>
            <person name="Jungbluth S."/>
            <person name="Walsh D.A."/>
            <person name="Denef V.J."/>
            <person name="McMahon K.D."/>
            <person name="Konstantinidis K.T."/>
            <person name="Eloe-Fadrosh E.A."/>
            <person name="Kyrpides N.C."/>
            <person name="Woyke T."/>
        </authorList>
    </citation>
    <scope>NUCLEOTIDE SEQUENCE</scope>
    <source>
        <strain evidence="1">GVMAG-M-3300023184-161</strain>
    </source>
</reference>
<name>A0A6C0HNZ8_9ZZZZ</name>
<accession>A0A6C0HNZ8</accession>
<organism evidence="1">
    <name type="scientific">viral metagenome</name>
    <dbReference type="NCBI Taxonomy" id="1070528"/>
    <lineage>
        <taxon>unclassified sequences</taxon>
        <taxon>metagenomes</taxon>
        <taxon>organismal metagenomes</taxon>
    </lineage>
</organism>